<comment type="caution">
    <text evidence="1">The sequence shown here is derived from an EMBL/GenBank/DDBJ whole genome shotgun (WGS) entry which is preliminary data.</text>
</comment>
<dbReference type="EMBL" id="JASBWS010000004">
    <property type="protein sequence ID" value="KAJ9116041.1"/>
    <property type="molecule type" value="Genomic_DNA"/>
</dbReference>
<protein>
    <submittedName>
        <fullName evidence="1">Uncharacterized protein</fullName>
    </submittedName>
</protein>
<evidence type="ECO:0000313" key="1">
    <source>
        <dbReference type="EMBL" id="KAJ9116041.1"/>
    </source>
</evidence>
<organism evidence="1 2">
    <name type="scientific">Naganishia adeliensis</name>
    <dbReference type="NCBI Taxonomy" id="92952"/>
    <lineage>
        <taxon>Eukaryota</taxon>
        <taxon>Fungi</taxon>
        <taxon>Dikarya</taxon>
        <taxon>Basidiomycota</taxon>
        <taxon>Agaricomycotina</taxon>
        <taxon>Tremellomycetes</taxon>
        <taxon>Filobasidiales</taxon>
        <taxon>Filobasidiaceae</taxon>
        <taxon>Naganishia</taxon>
    </lineage>
</organism>
<evidence type="ECO:0000313" key="2">
    <source>
        <dbReference type="Proteomes" id="UP001230649"/>
    </source>
</evidence>
<proteinExistence type="predicted"/>
<accession>A0ACC2WY07</accession>
<gene>
    <name evidence="1" type="ORF">QFC20_000711</name>
</gene>
<keyword evidence="2" id="KW-1185">Reference proteome</keyword>
<reference evidence="1" key="1">
    <citation type="submission" date="2023-04" db="EMBL/GenBank/DDBJ databases">
        <title>Draft Genome sequencing of Naganishia species isolated from polar environments using Oxford Nanopore Technology.</title>
        <authorList>
            <person name="Leo P."/>
            <person name="Venkateswaran K."/>
        </authorList>
    </citation>
    <scope>NUCLEOTIDE SEQUENCE</scope>
    <source>
        <strain evidence="1">MNA-CCFEE 5262</strain>
    </source>
</reference>
<sequence>MSSRDHSLSVEPVFVPRPTSTHQESSTSKSRKNKMPSSAPGTPGDERGGPSKPQTWKDKPGMAKKRKRANVRPGWEMIEVDDDDEDVISSGRDVVSGPRPSTSGLKSKSNGESSRRPAVYDVDSSSEGGSSSESAQETDEDVYGMAKSQSSRGKNSKKKGKQVERHKSPVSKKQKGKQGKAGKVIKKRALSQDPEIQEIALSSLDNSVFVIDAILSAHYGIYSDTKKESWLYTIKWHGFTIAQTAHEEPIPALNFGGDGSVIADFWRDLGIPTNPNCVTRNDEGYLIFEPKKQPGPIKASPVSLVKWHMSAYRRYKEDSLRFVKRLKRLEGEGARLDKATIDEIRILKQYKAEVLAHLEDARREIDINQRACRRAGLPIPDPDEVEEQDIDTDEALGESATTTDDEPSPPKKKRKPNHHGYDNDDNRSSQSSRPVPKQKAPSEEQKAKNAFKAKIMQEEPAAKTGIKLKIPRKSLSPEATKQKKDSHRPVAPAKPLEKRPPKSDDTRTPKVRPQEPRAGPSVTPREESESRASDNRPKPRKRAKQSIGGSPTKEADVAIASREGTQPKPKVQDKPPSARVATPREKSVPPAPIASTRASAPVPAPLFLDAPDMSKRTTQRPAQWAAGAESPAATKNAHDVPQTGKTAEEAVVVDSFPSPGPAPPMAVKEEPESPGGAYSGSEGEVEHDLGLDAEMTEPIVAAAPEPIVVLDDPQPQPLPETPGTTLYLRFDNEVIGQRNIGKVRLENISDPRKAGDPLAMFESLFIGGDKELVVNQAIMNADRFLGGQTVNQFARIRPDNSSSRLEINRLTLLMQDKRQPLGVVRVREDLLIVIYSSKSTNSARLGTPRDIRASAGFTMAALFPSREFNVHVNPAVRPPAILPPQALVIPEEPTAGPSTASASARPASVTTAPPVPAGTRASTPPGITQTVTALIAGPADEVQSPTRLVAKDATNDKDAGSNIDMHIDWDIDVDLGLDMDLDPVQEAKPRVSALPEAVQRPAAQRPVRPAAPVSRGLISAQSLARPTARPANVSPAVSHGSATLQHKDVTPKPIQPVVQVPVAIVPAPQVPAKQQDRPPAETETQQNGNQDQPSATKTVPPLQPNEEAPIVGPSEPEETPIPAKHSVPAAANMLSPAVDATPTEALDRVVTPPPPLPSASPEVRLPEDIAFHRRYDRTANTRREI</sequence>
<name>A0ACC2WY07_9TREE</name>
<dbReference type="Proteomes" id="UP001230649">
    <property type="component" value="Unassembled WGS sequence"/>
</dbReference>